<gene>
    <name evidence="7" type="ORF">PIB30_075844</name>
</gene>
<evidence type="ECO:0000256" key="2">
    <source>
        <dbReference type="ARBA" id="ARBA00022645"/>
    </source>
</evidence>
<evidence type="ECO:0000259" key="6">
    <source>
        <dbReference type="Pfam" id="PF04195"/>
    </source>
</evidence>
<keyword evidence="2" id="KW-0121">Carboxypeptidase</keyword>
<dbReference type="InterPro" id="IPR001563">
    <property type="entry name" value="Peptidase_S10"/>
</dbReference>
<name>A0ABU6RQD5_9FABA</name>
<keyword evidence="4" id="KW-0378">Hydrolase</keyword>
<dbReference type="EMBL" id="JASCZI010031186">
    <property type="protein sequence ID" value="MED6126177.1"/>
    <property type="molecule type" value="Genomic_DNA"/>
</dbReference>
<evidence type="ECO:0000313" key="7">
    <source>
        <dbReference type="EMBL" id="MED6126177.1"/>
    </source>
</evidence>
<dbReference type="PANTHER" id="PTHR11802">
    <property type="entry name" value="SERINE PROTEASE FAMILY S10 SERINE CARBOXYPEPTIDASE"/>
    <property type="match status" value="1"/>
</dbReference>
<dbReference type="PROSITE" id="PS00560">
    <property type="entry name" value="CARBOXYPEPT_SER_HIS"/>
    <property type="match status" value="1"/>
</dbReference>
<dbReference type="InterPro" id="IPR033124">
    <property type="entry name" value="Ser_caboxypep_his_AS"/>
</dbReference>
<comment type="caution">
    <text evidence="7">The sequence shown here is derived from an EMBL/GenBank/DDBJ whole genome shotgun (WGS) entry which is preliminary data.</text>
</comment>
<evidence type="ECO:0000313" key="8">
    <source>
        <dbReference type="Proteomes" id="UP001341840"/>
    </source>
</evidence>
<dbReference type="Pfam" id="PF00450">
    <property type="entry name" value="Peptidase_S10"/>
    <property type="match status" value="1"/>
</dbReference>
<dbReference type="Pfam" id="PF04195">
    <property type="entry name" value="Transposase_28"/>
    <property type="match status" value="1"/>
</dbReference>
<feature type="domain" description="Transposase (putative) gypsy type" evidence="6">
    <location>
        <begin position="553"/>
        <end position="614"/>
    </location>
</feature>
<accession>A0ABU6RQD5</accession>
<dbReference type="SUPFAM" id="SSF53474">
    <property type="entry name" value="alpha/beta-Hydrolases"/>
    <property type="match status" value="1"/>
</dbReference>
<dbReference type="PRINTS" id="PR00724">
    <property type="entry name" value="CRBOXYPTASEC"/>
</dbReference>
<dbReference type="Gene3D" id="3.40.50.1820">
    <property type="entry name" value="alpha/beta hydrolase"/>
    <property type="match status" value="1"/>
</dbReference>
<evidence type="ECO:0000256" key="1">
    <source>
        <dbReference type="ARBA" id="ARBA00009431"/>
    </source>
</evidence>
<comment type="similarity">
    <text evidence="1">Belongs to the peptidase S10 family.</text>
</comment>
<dbReference type="Proteomes" id="UP001341840">
    <property type="component" value="Unassembled WGS sequence"/>
</dbReference>
<keyword evidence="5" id="KW-0325">Glycoprotein</keyword>
<evidence type="ECO:0000256" key="4">
    <source>
        <dbReference type="ARBA" id="ARBA00022801"/>
    </source>
</evidence>
<reference evidence="7 8" key="1">
    <citation type="journal article" date="2023" name="Plants (Basel)">
        <title>Bridging the Gap: Combining Genomics and Transcriptomics Approaches to Understand Stylosanthes scabra, an Orphan Legume from the Brazilian Caatinga.</title>
        <authorList>
            <person name="Ferreira-Neto J.R.C."/>
            <person name="da Silva M.D."/>
            <person name="Binneck E."/>
            <person name="de Melo N.F."/>
            <person name="da Silva R.H."/>
            <person name="de Melo A.L.T.M."/>
            <person name="Pandolfi V."/>
            <person name="Bustamante F.O."/>
            <person name="Brasileiro-Vidal A.C."/>
            <person name="Benko-Iseppon A.M."/>
        </authorList>
    </citation>
    <scope>NUCLEOTIDE SEQUENCE [LARGE SCALE GENOMIC DNA]</scope>
    <source>
        <tissue evidence="7">Leaves</tissue>
    </source>
</reference>
<keyword evidence="3" id="KW-0645">Protease</keyword>
<dbReference type="InterPro" id="IPR007321">
    <property type="entry name" value="Transposase_28"/>
</dbReference>
<keyword evidence="8" id="KW-1185">Reference proteome</keyword>
<sequence>MESTHFFRISIAISISFCFIIQTHVFASSNSNKTAQNSTLPLSQTPLLIWLQGGPGSSSMVGNFYAVGPWRITESITLEPNPGSWNNYFGVLFLDNPIGTGFSIASSPQEIPTDQEGIARHLFTAITRFLQLEATFEYRPIYIIGQSYGGKYAAATGNYILKKHEELEASQKVDLVGVVIGDGIAEPLTQFGTMAATAYYLGLINEMQKKELEKDQLEVVRLTQIQNWNEADTESRRIQGKILNMSGLASLYDYTKKDQTVNFHDWITQFLNMAEVKKALGVNESQAFKSGSSAVAAALKGDIMKSVKFRVEELLRSKGIRVLLYQGQYDLVGGPVQVEAWVKTMRWEGIEEYLNAERKIWKVNGELAGYVQQWKSLSNVVVLGGSHLVPADQSLNAQAMIQDWVLQSGNQVIAKVQALENMIQFILEEGIGTVDNIEVLSHWAKSRNRKYWNFIFIRNKFWNLIQCVESIQKSDPHYARVVPKCCGWIDSSVLGAKSIVDDEFVKYFCDHHEFCVNSVERVKYQVTAPSSEDRACYVHPLNISCIFVYESIFTKIGVRVPFTEFQIEVLSEFEVAPSQIHPNSWGFIRAFEVVCREFGCPTSLNVFLYLFKLTKPFSKDKQ</sequence>
<proteinExistence type="inferred from homology"/>
<dbReference type="PANTHER" id="PTHR11802:SF454">
    <property type="entry name" value="SERINE CARBOXYPEPTIDASE-LIKE 50"/>
    <property type="match status" value="1"/>
</dbReference>
<evidence type="ECO:0000256" key="5">
    <source>
        <dbReference type="ARBA" id="ARBA00023180"/>
    </source>
</evidence>
<protein>
    <recommendedName>
        <fullName evidence="6">Transposase (putative) gypsy type domain-containing protein</fullName>
    </recommendedName>
</protein>
<evidence type="ECO:0000256" key="3">
    <source>
        <dbReference type="ARBA" id="ARBA00022670"/>
    </source>
</evidence>
<organism evidence="7 8">
    <name type="scientific">Stylosanthes scabra</name>
    <dbReference type="NCBI Taxonomy" id="79078"/>
    <lineage>
        <taxon>Eukaryota</taxon>
        <taxon>Viridiplantae</taxon>
        <taxon>Streptophyta</taxon>
        <taxon>Embryophyta</taxon>
        <taxon>Tracheophyta</taxon>
        <taxon>Spermatophyta</taxon>
        <taxon>Magnoliopsida</taxon>
        <taxon>eudicotyledons</taxon>
        <taxon>Gunneridae</taxon>
        <taxon>Pentapetalae</taxon>
        <taxon>rosids</taxon>
        <taxon>fabids</taxon>
        <taxon>Fabales</taxon>
        <taxon>Fabaceae</taxon>
        <taxon>Papilionoideae</taxon>
        <taxon>50 kb inversion clade</taxon>
        <taxon>dalbergioids sensu lato</taxon>
        <taxon>Dalbergieae</taxon>
        <taxon>Pterocarpus clade</taxon>
        <taxon>Stylosanthes</taxon>
    </lineage>
</organism>
<dbReference type="InterPro" id="IPR029058">
    <property type="entry name" value="AB_hydrolase_fold"/>
</dbReference>